<evidence type="ECO:0000313" key="2">
    <source>
        <dbReference type="EMBL" id="RAK99209.1"/>
    </source>
</evidence>
<evidence type="ECO:0000313" key="3">
    <source>
        <dbReference type="Proteomes" id="UP000249402"/>
    </source>
</evidence>
<dbReference type="Proteomes" id="UP000249402">
    <property type="component" value="Unassembled WGS sequence"/>
</dbReference>
<keyword evidence="3" id="KW-1185">Reference proteome</keyword>
<reference evidence="2 3" key="1">
    <citation type="submission" date="2018-02" db="EMBL/GenBank/DDBJ databases">
        <title>The genomes of Aspergillus section Nigri reveals drivers in fungal speciation.</title>
        <authorList>
            <consortium name="DOE Joint Genome Institute"/>
            <person name="Vesth T.C."/>
            <person name="Nybo J."/>
            <person name="Theobald S."/>
            <person name="Brandl J."/>
            <person name="Frisvad J.C."/>
            <person name="Nielsen K.F."/>
            <person name="Lyhne E.K."/>
            <person name="Kogle M.E."/>
            <person name="Kuo A."/>
            <person name="Riley R."/>
            <person name="Clum A."/>
            <person name="Nolan M."/>
            <person name="Lipzen A."/>
            <person name="Salamov A."/>
            <person name="Henrissat B."/>
            <person name="Wiebenga A."/>
            <person name="De vries R.P."/>
            <person name="Grigoriev I.V."/>
            <person name="Mortensen U.H."/>
            <person name="Andersen M.R."/>
            <person name="Baker S.E."/>
        </authorList>
    </citation>
    <scope>NUCLEOTIDE SEQUENCE [LARGE SCALE GENOMIC DNA]</scope>
    <source>
        <strain evidence="2 3">CBS 121593</strain>
    </source>
</reference>
<protein>
    <recommendedName>
        <fullName evidence="4">Secreted protein</fullName>
    </recommendedName>
</protein>
<dbReference type="GeneID" id="37224709"/>
<name>A0A395GUW6_9EURO</name>
<feature type="signal peptide" evidence="1">
    <location>
        <begin position="1"/>
        <end position="24"/>
    </location>
</feature>
<evidence type="ECO:0000256" key="1">
    <source>
        <dbReference type="SAM" id="SignalP"/>
    </source>
</evidence>
<evidence type="ECO:0008006" key="4">
    <source>
        <dbReference type="Google" id="ProtNLM"/>
    </source>
</evidence>
<sequence length="76" mass="8602">MRLPNLCSSETCLALALLFASCTAPDSLQKYSRNNNDRRSKAYFPLPFLRLLTMATSIIHGTRIRMQIKSDSIPLE</sequence>
<proteinExistence type="predicted"/>
<feature type="chain" id="PRO_5017218783" description="Secreted protein" evidence="1">
    <location>
        <begin position="25"/>
        <end position="76"/>
    </location>
</feature>
<dbReference type="VEuPathDB" id="FungiDB:BO80DRAFT_426742"/>
<dbReference type="AlphaFoldDB" id="A0A395GUW6"/>
<gene>
    <name evidence="2" type="ORF">BO80DRAFT_426742</name>
</gene>
<organism evidence="2 3">
    <name type="scientific">Aspergillus ibericus CBS 121593</name>
    <dbReference type="NCBI Taxonomy" id="1448316"/>
    <lineage>
        <taxon>Eukaryota</taxon>
        <taxon>Fungi</taxon>
        <taxon>Dikarya</taxon>
        <taxon>Ascomycota</taxon>
        <taxon>Pezizomycotina</taxon>
        <taxon>Eurotiomycetes</taxon>
        <taxon>Eurotiomycetidae</taxon>
        <taxon>Eurotiales</taxon>
        <taxon>Aspergillaceae</taxon>
        <taxon>Aspergillus</taxon>
        <taxon>Aspergillus subgen. Circumdati</taxon>
    </lineage>
</organism>
<keyword evidence="1" id="KW-0732">Signal</keyword>
<dbReference type="PROSITE" id="PS51257">
    <property type="entry name" value="PROKAR_LIPOPROTEIN"/>
    <property type="match status" value="1"/>
</dbReference>
<dbReference type="EMBL" id="KZ824448">
    <property type="protein sequence ID" value="RAK99209.1"/>
    <property type="molecule type" value="Genomic_DNA"/>
</dbReference>
<accession>A0A395GUW6</accession>
<dbReference type="RefSeq" id="XP_025573537.1">
    <property type="nucleotide sequence ID" value="XM_025719844.1"/>
</dbReference>